<gene>
    <name evidence="1" type="ORF">A3B18_04160</name>
</gene>
<name>A0A1F5X2Q1_9BACT</name>
<accession>A0A1F5X2Q1</accession>
<dbReference type="EMBL" id="MFIE01000030">
    <property type="protein sequence ID" value="OGF82166.1"/>
    <property type="molecule type" value="Genomic_DNA"/>
</dbReference>
<dbReference type="Proteomes" id="UP000178684">
    <property type="component" value="Unassembled WGS sequence"/>
</dbReference>
<proteinExistence type="predicted"/>
<dbReference type="AlphaFoldDB" id="A0A1F5X2Q1"/>
<protein>
    <submittedName>
        <fullName evidence="1">Uncharacterized protein</fullName>
    </submittedName>
</protein>
<comment type="caution">
    <text evidence="1">The sequence shown here is derived from an EMBL/GenBank/DDBJ whole genome shotgun (WGS) entry which is preliminary data.</text>
</comment>
<sequence length="68" mass="8399">MGPSAKPITWKSVHTTTGHDKKTKDIIQVELWTTTKQELFEKIERLKRDYPQFYFEEFRLKRRFRLRL</sequence>
<organism evidence="1 2">
    <name type="scientific">Candidatus Giovannonibacteria bacterium RIFCSPLOWO2_01_FULL_46_13</name>
    <dbReference type="NCBI Taxonomy" id="1798352"/>
    <lineage>
        <taxon>Bacteria</taxon>
        <taxon>Candidatus Giovannoniibacteriota</taxon>
    </lineage>
</organism>
<reference evidence="1 2" key="1">
    <citation type="journal article" date="2016" name="Nat. Commun.">
        <title>Thousands of microbial genomes shed light on interconnected biogeochemical processes in an aquifer system.</title>
        <authorList>
            <person name="Anantharaman K."/>
            <person name="Brown C.T."/>
            <person name="Hug L.A."/>
            <person name="Sharon I."/>
            <person name="Castelle C.J."/>
            <person name="Probst A.J."/>
            <person name="Thomas B.C."/>
            <person name="Singh A."/>
            <person name="Wilkins M.J."/>
            <person name="Karaoz U."/>
            <person name="Brodie E.L."/>
            <person name="Williams K.H."/>
            <person name="Hubbard S.S."/>
            <person name="Banfield J.F."/>
        </authorList>
    </citation>
    <scope>NUCLEOTIDE SEQUENCE [LARGE SCALE GENOMIC DNA]</scope>
</reference>
<evidence type="ECO:0000313" key="2">
    <source>
        <dbReference type="Proteomes" id="UP000178684"/>
    </source>
</evidence>
<evidence type="ECO:0000313" key="1">
    <source>
        <dbReference type="EMBL" id="OGF82166.1"/>
    </source>
</evidence>